<dbReference type="SUPFAM" id="SSF50939">
    <property type="entry name" value="Sialidases"/>
    <property type="match status" value="1"/>
</dbReference>
<dbReference type="Proteomes" id="UP001152797">
    <property type="component" value="Unassembled WGS sequence"/>
</dbReference>
<organism evidence="1">
    <name type="scientific">Cladocopium goreaui</name>
    <dbReference type="NCBI Taxonomy" id="2562237"/>
    <lineage>
        <taxon>Eukaryota</taxon>
        <taxon>Sar</taxon>
        <taxon>Alveolata</taxon>
        <taxon>Dinophyceae</taxon>
        <taxon>Suessiales</taxon>
        <taxon>Symbiodiniaceae</taxon>
        <taxon>Cladocopium</taxon>
    </lineage>
</organism>
<gene>
    <name evidence="1" type="ORF">C1SCF055_LOCUS44673</name>
</gene>
<evidence type="ECO:0000313" key="3">
    <source>
        <dbReference type="Proteomes" id="UP001152797"/>
    </source>
</evidence>
<reference evidence="2 3" key="2">
    <citation type="submission" date="2024-05" db="EMBL/GenBank/DDBJ databases">
        <authorList>
            <person name="Chen Y."/>
            <person name="Shah S."/>
            <person name="Dougan E. K."/>
            <person name="Thang M."/>
            <person name="Chan C."/>
        </authorList>
    </citation>
    <scope>NUCLEOTIDE SEQUENCE [LARGE SCALE GENOMIC DNA]</scope>
</reference>
<dbReference type="OrthoDB" id="10250130at2759"/>
<reference evidence="1" key="1">
    <citation type="submission" date="2022-10" db="EMBL/GenBank/DDBJ databases">
        <authorList>
            <person name="Chen Y."/>
            <person name="Dougan E. K."/>
            <person name="Chan C."/>
            <person name="Rhodes N."/>
            <person name="Thang M."/>
        </authorList>
    </citation>
    <scope>NUCLEOTIDE SEQUENCE</scope>
</reference>
<dbReference type="EMBL" id="CAMXCT010006798">
    <property type="protein sequence ID" value="CAI4020236.1"/>
    <property type="molecule type" value="Genomic_DNA"/>
</dbReference>
<name>A0A9P1GS47_9DINO</name>
<evidence type="ECO:0000313" key="1">
    <source>
        <dbReference type="EMBL" id="CAI4020236.1"/>
    </source>
</evidence>
<evidence type="ECO:0000313" key="2">
    <source>
        <dbReference type="EMBL" id="CAL4807548.1"/>
    </source>
</evidence>
<keyword evidence="3" id="KW-1185">Reference proteome</keyword>
<dbReference type="InterPro" id="IPR036278">
    <property type="entry name" value="Sialidase_sf"/>
</dbReference>
<proteinExistence type="predicted"/>
<dbReference type="InterPro" id="IPR015915">
    <property type="entry name" value="Kelch-typ_b-propeller"/>
</dbReference>
<dbReference type="EMBL" id="CAMXCT030006798">
    <property type="protein sequence ID" value="CAL4807548.1"/>
    <property type="molecule type" value="Genomic_DNA"/>
</dbReference>
<dbReference type="SUPFAM" id="SSF117281">
    <property type="entry name" value="Kelch motif"/>
    <property type="match status" value="1"/>
</dbReference>
<accession>A0A9P1GS47</accession>
<sequence length="444" mass="49563">MVQHQSEVFSHAEFKDVRSEAKLRPGLNHGLHAIMRLAGESVELWSGQRLIMISRNDEHRPLARFGATVAMAPDCSAVLVMGGIEGHIIGGVCLNEVWRFDVDEKIWNLLETPPWSPRRGAIPVVCEGRLLLVGGTGLDAHPVREVWAADMQRWYPVNWQSTSTNAPWEDAICALWVCNSQNNHYGGSLLLFDATSTLWSSKDDGCTWSKLAKLPFGQGSEQLAFVCHCCGVLVAVTISTRVWMSQDGVTWSAADVARGDPMGPYSNGNSLPMSDRPPGLRCQVTDVVSLDSSEMLVVARHRETCKLTLWRLALQEGRACWQCLVPDIHIYPGFSSVNQLVAAGRAAVKTPEGEEMRAVYVEFNPINEFTVWRASPLAVDRHRQMLDRLGTGQTKVDIFTWQKHIMGALLPQMGNDWVPRGLSIQAIQTSELPYQEEDEFTYWH</sequence>
<dbReference type="AlphaFoldDB" id="A0A9P1GS47"/>
<comment type="caution">
    <text evidence="1">The sequence shown here is derived from an EMBL/GenBank/DDBJ whole genome shotgun (WGS) entry which is preliminary data.</text>
</comment>
<dbReference type="Gene3D" id="2.120.10.80">
    <property type="entry name" value="Kelch-type beta propeller"/>
    <property type="match status" value="1"/>
</dbReference>
<dbReference type="EMBL" id="CAMXCT020006798">
    <property type="protein sequence ID" value="CAL1173611.1"/>
    <property type="molecule type" value="Genomic_DNA"/>
</dbReference>
<protein>
    <submittedName>
        <fullName evidence="1">Uncharacterized protein</fullName>
    </submittedName>
</protein>